<reference evidence="3" key="1">
    <citation type="journal article" date="2019" name="Beilstein J. Org. Chem.">
        <title>Nanangenines: drimane sesquiterpenoids as the dominant metabolite cohort of a novel Australian fungus, Aspergillus nanangensis.</title>
        <authorList>
            <person name="Lacey H.J."/>
            <person name="Gilchrist C.L.M."/>
            <person name="Crombie A."/>
            <person name="Kalaitzis J.A."/>
            <person name="Vuong D."/>
            <person name="Rutledge P.J."/>
            <person name="Turner P."/>
            <person name="Pitt J.I."/>
            <person name="Lacey E."/>
            <person name="Chooi Y.H."/>
            <person name="Piggott A.M."/>
        </authorList>
    </citation>
    <scope>NUCLEOTIDE SEQUENCE</scope>
    <source>
        <strain evidence="3">MST-FP2251</strain>
    </source>
</reference>
<feature type="transmembrane region" description="Helical" evidence="1">
    <location>
        <begin position="207"/>
        <end position="227"/>
    </location>
</feature>
<keyword evidence="1" id="KW-1133">Transmembrane helix</keyword>
<evidence type="ECO:0000313" key="3">
    <source>
        <dbReference type="EMBL" id="KAF9893477.1"/>
    </source>
</evidence>
<sequence>MHTASMFDLELSLDKNKVLNKARNAKNAIKREGKPSSATFRDDNDSRVALLFAIQMMRGNAHLLRPWREWQARKKIFLSQSTVKVDSWFSYDTLKDPEAMIRVLTVLPGEEFEDVHCRLESANLHQAEYEAICYTWGNGTRLNPIACNGTRINITRNLKKALHDLRYMDRPRVLWVDAICINQSNISEKESQVKIMGDIYHHAKRTIIYLGMFFPGIKLVFGALCAFHREYQTLMKGGMDLTNVLRSIYPEIAIEGYARKIPLLMALLAVGVLSPMPYFTRMWIVQVSTHSVVVLFTKLSLNISQEVALSQNLVIVYGCQQIEWDIYKEGMVMRSLIILPHYDTLMHTIHDSTVLRLMALRQQARKCPSSPELHLLSLLNYTRTFNSTIVLDKIYGVFGLTTSDVNLVNLRPDYRRTAEEVYISVALGLLATSDNLDILSVPRPDKDGRRDSCLPSWVPDWSHTAYYPRTLVFQKINDQTQYTRQPFSASKSSVYSHRSIDKPSLRCIVVRGCFHESISFLTSAVRPSSNPSDVTVASIATSVSGVRILRQESFLWMVFRHSYDICMHTVKGAYEKLQLYAFFKFYSGRAGKFYPPTGEATMLAYLRTLCSGYLPYEEKVAKSAFKAWLKSTMGIRHDMRNELMEIGIPLPELGSSKVNINSLMGMVLGRRVMRTQNGYIGLAPPGAQKGDQVVLLEGGRVPYLLRKVDDESYKLVGECYVHGIMYGEAFDEERCCDIILV</sequence>
<organism evidence="3 4">
    <name type="scientific">Aspergillus nanangensis</name>
    <dbReference type="NCBI Taxonomy" id="2582783"/>
    <lineage>
        <taxon>Eukaryota</taxon>
        <taxon>Fungi</taxon>
        <taxon>Dikarya</taxon>
        <taxon>Ascomycota</taxon>
        <taxon>Pezizomycotina</taxon>
        <taxon>Eurotiomycetes</taxon>
        <taxon>Eurotiomycetidae</taxon>
        <taxon>Eurotiales</taxon>
        <taxon>Aspergillaceae</taxon>
        <taxon>Aspergillus</taxon>
        <taxon>Aspergillus subgen. Circumdati</taxon>
    </lineage>
</organism>
<dbReference type="Pfam" id="PF26639">
    <property type="entry name" value="Het-6_barrel"/>
    <property type="match status" value="1"/>
</dbReference>
<reference evidence="3" key="2">
    <citation type="submission" date="2020-02" db="EMBL/GenBank/DDBJ databases">
        <authorList>
            <person name="Gilchrist C.L.M."/>
            <person name="Chooi Y.-H."/>
        </authorList>
    </citation>
    <scope>NUCLEOTIDE SEQUENCE</scope>
    <source>
        <strain evidence="3">MST-FP2251</strain>
    </source>
</reference>
<dbReference type="InterPro" id="IPR052895">
    <property type="entry name" value="HetReg/Transcr_Mod"/>
</dbReference>
<name>A0AAD4CXE5_ASPNN</name>
<evidence type="ECO:0000313" key="4">
    <source>
        <dbReference type="Proteomes" id="UP001194746"/>
    </source>
</evidence>
<evidence type="ECO:0000256" key="1">
    <source>
        <dbReference type="SAM" id="Phobius"/>
    </source>
</evidence>
<dbReference type="Proteomes" id="UP001194746">
    <property type="component" value="Unassembled WGS sequence"/>
</dbReference>
<proteinExistence type="predicted"/>
<comment type="caution">
    <text evidence="3">The sequence shown here is derived from an EMBL/GenBank/DDBJ whole genome shotgun (WGS) entry which is preliminary data.</text>
</comment>
<evidence type="ECO:0000259" key="2">
    <source>
        <dbReference type="Pfam" id="PF06985"/>
    </source>
</evidence>
<dbReference type="AlphaFoldDB" id="A0AAD4CXE5"/>
<accession>A0AAD4CXE5</accession>
<keyword evidence="4" id="KW-1185">Reference proteome</keyword>
<dbReference type="InterPro" id="IPR010730">
    <property type="entry name" value="HET"/>
</dbReference>
<feature type="transmembrane region" description="Helical" evidence="1">
    <location>
        <begin position="261"/>
        <end position="279"/>
    </location>
</feature>
<dbReference type="PANTHER" id="PTHR24148">
    <property type="entry name" value="ANKYRIN REPEAT DOMAIN-CONTAINING PROTEIN 39 HOMOLOG-RELATED"/>
    <property type="match status" value="1"/>
</dbReference>
<dbReference type="Pfam" id="PF06985">
    <property type="entry name" value="HET"/>
    <property type="match status" value="1"/>
</dbReference>
<protein>
    <recommendedName>
        <fullName evidence="2">Heterokaryon incompatibility domain-containing protein</fullName>
    </recommendedName>
</protein>
<dbReference type="EMBL" id="VCAU01000007">
    <property type="protein sequence ID" value="KAF9893477.1"/>
    <property type="molecule type" value="Genomic_DNA"/>
</dbReference>
<keyword evidence="1" id="KW-0472">Membrane</keyword>
<gene>
    <name evidence="3" type="ORF">FE257_010789</name>
</gene>
<feature type="domain" description="Heterokaryon incompatibility" evidence="2">
    <location>
        <begin position="129"/>
        <end position="286"/>
    </location>
</feature>
<keyword evidence="1" id="KW-0812">Transmembrane</keyword>
<dbReference type="PANTHER" id="PTHR24148:SF64">
    <property type="entry name" value="HETEROKARYON INCOMPATIBILITY DOMAIN-CONTAINING PROTEIN"/>
    <property type="match status" value="1"/>
</dbReference>